<feature type="transmembrane region" description="Helical" evidence="2">
    <location>
        <begin position="6"/>
        <end position="27"/>
    </location>
</feature>
<evidence type="ECO:0000256" key="2">
    <source>
        <dbReference type="SAM" id="Phobius"/>
    </source>
</evidence>
<dbReference type="Gene3D" id="3.40.50.1820">
    <property type="entry name" value="alpha/beta hydrolase"/>
    <property type="match status" value="1"/>
</dbReference>
<dbReference type="RefSeq" id="WP_100423897.1">
    <property type="nucleotide sequence ID" value="NZ_BOOX01000005.1"/>
</dbReference>
<feature type="transmembrane region" description="Helical" evidence="2">
    <location>
        <begin position="39"/>
        <end position="64"/>
    </location>
</feature>
<feature type="region of interest" description="Disordered" evidence="1">
    <location>
        <begin position="350"/>
        <end position="377"/>
    </location>
</feature>
<dbReference type="OrthoDB" id="9780932at2"/>
<sequence length="377" mass="38955">MRAATAWGRAWTFVLGAGMVATSLWVGTRTGDALGANHWLFGVLVALTFTAGVLVLGRLFVLLYRDASDDAPAPPPEPAVAPSVPRLGTSGTVAVQAVASLALVALTWSVLHYQPHVASWEAVDAYASDDVVDLERDEGHYVFVPREPGTDPAELVDRTVEGAPTPEQVATTGLLFYPGEHVDARAFARMLRPVAEAGYVVAVVTPPLGDPSLDPDQGAGLLDDLGVERWVVGGTDVGGQAAAELAAAHVGAGHVHGLLLLGSAPDVDLSDAPLAVLTLWGTQDGVVPPSRIASSRDVLPASTTWARLPGVNHADFGDFGHAPGDERSTVDRDAAREQIQATVLGWLDQVAAGTLPPAPDDAGEPTASPTGAPSDDG</sequence>
<comment type="caution">
    <text evidence="4">The sequence shown here is derived from an EMBL/GenBank/DDBJ whole genome shotgun (WGS) entry which is preliminary data.</text>
</comment>
<feature type="domain" description="Alpha/beta hydrolase fold-5" evidence="3">
    <location>
        <begin position="174"/>
        <end position="335"/>
    </location>
</feature>
<keyword evidence="5" id="KW-1185">Reference proteome</keyword>
<dbReference type="Pfam" id="PF12695">
    <property type="entry name" value="Abhydrolase_5"/>
    <property type="match status" value="1"/>
</dbReference>
<dbReference type="SUPFAM" id="SSF53474">
    <property type="entry name" value="alpha/beta-Hydrolases"/>
    <property type="match status" value="1"/>
</dbReference>
<dbReference type="GO" id="GO:0016787">
    <property type="term" value="F:hydrolase activity"/>
    <property type="evidence" value="ECO:0007669"/>
    <property type="project" value="UniProtKB-KW"/>
</dbReference>
<gene>
    <name evidence="4" type="ORF">CLV28_2762</name>
</gene>
<reference evidence="4 5" key="1">
    <citation type="submission" date="2017-11" db="EMBL/GenBank/DDBJ databases">
        <title>Genomic Encyclopedia of Archaeal and Bacterial Type Strains, Phase II (KMG-II): From Individual Species to Whole Genera.</title>
        <authorList>
            <person name="Goeker M."/>
        </authorList>
    </citation>
    <scope>NUCLEOTIDE SEQUENCE [LARGE SCALE GENOMIC DNA]</scope>
    <source>
        <strain evidence="4 5">DSM 25478</strain>
    </source>
</reference>
<evidence type="ECO:0000259" key="3">
    <source>
        <dbReference type="Pfam" id="PF12695"/>
    </source>
</evidence>
<keyword evidence="2" id="KW-0472">Membrane</keyword>
<evidence type="ECO:0000256" key="1">
    <source>
        <dbReference type="SAM" id="MobiDB-lite"/>
    </source>
</evidence>
<proteinExistence type="predicted"/>
<protein>
    <submittedName>
        <fullName evidence="4">Alpha/beta hydrolase family protein</fullName>
    </submittedName>
</protein>
<dbReference type="InterPro" id="IPR029058">
    <property type="entry name" value="AB_hydrolase_fold"/>
</dbReference>
<evidence type="ECO:0000313" key="4">
    <source>
        <dbReference type="EMBL" id="PJJ69297.1"/>
    </source>
</evidence>
<organism evidence="4 5">
    <name type="scientific">Sediminihabitans luteus</name>
    <dbReference type="NCBI Taxonomy" id="1138585"/>
    <lineage>
        <taxon>Bacteria</taxon>
        <taxon>Bacillati</taxon>
        <taxon>Actinomycetota</taxon>
        <taxon>Actinomycetes</taxon>
        <taxon>Micrococcales</taxon>
        <taxon>Cellulomonadaceae</taxon>
        <taxon>Sediminihabitans</taxon>
    </lineage>
</organism>
<dbReference type="AlphaFoldDB" id="A0A2M9CD28"/>
<dbReference type="Proteomes" id="UP000231693">
    <property type="component" value="Unassembled WGS sequence"/>
</dbReference>
<keyword evidence="2" id="KW-0812">Transmembrane</keyword>
<name>A0A2M9CD28_9CELL</name>
<evidence type="ECO:0000313" key="5">
    <source>
        <dbReference type="Proteomes" id="UP000231693"/>
    </source>
</evidence>
<dbReference type="InterPro" id="IPR029059">
    <property type="entry name" value="AB_hydrolase_5"/>
</dbReference>
<keyword evidence="4" id="KW-0378">Hydrolase</keyword>
<accession>A0A2M9CD28</accession>
<keyword evidence="2" id="KW-1133">Transmembrane helix</keyword>
<dbReference type="EMBL" id="PGFE01000005">
    <property type="protein sequence ID" value="PJJ69297.1"/>
    <property type="molecule type" value="Genomic_DNA"/>
</dbReference>